<gene>
    <name evidence="5" type="ORF">B5E75_10325</name>
</gene>
<keyword evidence="6" id="KW-1185">Reference proteome</keyword>
<dbReference type="AlphaFoldDB" id="A0A1Y4SWR8"/>
<dbReference type="InterPro" id="IPR011990">
    <property type="entry name" value="TPR-like_helical_dom_sf"/>
</dbReference>
<dbReference type="Proteomes" id="UP000195305">
    <property type="component" value="Unassembled WGS sequence"/>
</dbReference>
<dbReference type="PANTHER" id="PTHR45641:SF19">
    <property type="entry name" value="NEPHROCYSTIN-3"/>
    <property type="match status" value="1"/>
</dbReference>
<dbReference type="PROSITE" id="PS50005">
    <property type="entry name" value="TPR"/>
    <property type="match status" value="1"/>
</dbReference>
<accession>A0A1Y4SWR8</accession>
<dbReference type="Gene3D" id="1.25.40.10">
    <property type="entry name" value="Tetratricopeptide repeat domain"/>
    <property type="match status" value="1"/>
</dbReference>
<dbReference type="OrthoDB" id="3030at2"/>
<dbReference type="PANTHER" id="PTHR45641">
    <property type="entry name" value="TETRATRICOPEPTIDE REPEAT PROTEIN (AFU_ORTHOLOGUE AFUA_6G03870)"/>
    <property type="match status" value="1"/>
</dbReference>
<keyword evidence="2 3" id="KW-0802">TPR repeat</keyword>
<keyword evidence="1" id="KW-0677">Repeat</keyword>
<dbReference type="Pfam" id="PF13228">
    <property type="entry name" value="DUF4037"/>
    <property type="match status" value="1"/>
</dbReference>
<dbReference type="SUPFAM" id="SSF48452">
    <property type="entry name" value="TPR-like"/>
    <property type="match status" value="1"/>
</dbReference>
<dbReference type="InterPro" id="IPR025117">
    <property type="entry name" value="DUF4037"/>
</dbReference>
<evidence type="ECO:0000313" key="6">
    <source>
        <dbReference type="Proteomes" id="UP000195305"/>
    </source>
</evidence>
<dbReference type="EMBL" id="NFLJ01000031">
    <property type="protein sequence ID" value="OUQ33382.1"/>
    <property type="molecule type" value="Genomic_DNA"/>
</dbReference>
<name>A0A1Y4SWR8_9FIRM</name>
<feature type="domain" description="DUF4037" evidence="4">
    <location>
        <begin position="388"/>
        <end position="486"/>
    </location>
</feature>
<dbReference type="InterPro" id="IPR019734">
    <property type="entry name" value="TPR_rpt"/>
</dbReference>
<dbReference type="Pfam" id="PF13424">
    <property type="entry name" value="TPR_12"/>
    <property type="match status" value="2"/>
</dbReference>
<dbReference type="RefSeq" id="WP_087358948.1">
    <property type="nucleotide sequence ID" value="NZ_NFLJ01000031.1"/>
</dbReference>
<evidence type="ECO:0000313" key="5">
    <source>
        <dbReference type="EMBL" id="OUQ33382.1"/>
    </source>
</evidence>
<feature type="repeat" description="TPR" evidence="3">
    <location>
        <begin position="85"/>
        <end position="118"/>
    </location>
</feature>
<protein>
    <recommendedName>
        <fullName evidence="4">DUF4037 domain-containing protein</fullName>
    </recommendedName>
</protein>
<comment type="caution">
    <text evidence="5">The sequence shown here is derived from an EMBL/GenBank/DDBJ whole genome shotgun (WGS) entry which is preliminary data.</text>
</comment>
<dbReference type="SMART" id="SM00028">
    <property type="entry name" value="TPR"/>
    <property type="match status" value="4"/>
</dbReference>
<sequence>MTIQELQEKLDQFYAQNALDDAYTFLMEQVRIAMEKQDNPALLFLLNEMIGYFRVTSKFQLGNQIAVQILNILNMCGLEDTIDGATSYINIATFYRAQGKYQEALELYQKTEKIYHHYLSPDDELYSAFYNNLSLLYQEMGSTTLAIETGKKALTIVQKLENYREEEAITYTNLAQMYLTLHQNEEAKQCIHQAVALFQQYAPDDPHYFATLASLAQLEYLQKNFSQAIAIYDQVLILIESVYGKNKDYQTILKNKEKVLSEMKTVKGLDLCEAFYNQYGRAMIEQEFASIRPYMAIGLMGMGSDCLGYDDEISHDHDFGPGFCIWVPRDIYQQYGQKIQESYQKLPQEFMGVQRLTSLHGSGRVGVFEIESFFEQFLRKIPETLDEWLYVDENALLACTNGRIFEDDYGKVTQIREYLKTYPEDIRIKKIARALAKMAQSGQYNYGRCMQRGDEVAASLALHEFIDQTLSVVYLLNKKYKPYYKWSYYGLKDCFYLQQVQDLLLELVQLPSQLFQWKHFQGGINLDDAKVVVIEKICQMVIGELQRQELSDSQDDFLDTHAHLVMNHIQDQHIRLKHVMEG</sequence>
<organism evidence="5 6">
    <name type="scientific">Massilimicrobiota timonensis</name>
    <dbReference type="NCBI Taxonomy" id="1776392"/>
    <lineage>
        <taxon>Bacteria</taxon>
        <taxon>Bacillati</taxon>
        <taxon>Bacillota</taxon>
        <taxon>Erysipelotrichia</taxon>
        <taxon>Erysipelotrichales</taxon>
        <taxon>Erysipelotrichaceae</taxon>
        <taxon>Massilimicrobiota</taxon>
    </lineage>
</organism>
<evidence type="ECO:0000256" key="2">
    <source>
        <dbReference type="ARBA" id="ARBA00022803"/>
    </source>
</evidence>
<evidence type="ECO:0000256" key="1">
    <source>
        <dbReference type="ARBA" id="ARBA00022737"/>
    </source>
</evidence>
<evidence type="ECO:0000259" key="4">
    <source>
        <dbReference type="Pfam" id="PF13228"/>
    </source>
</evidence>
<proteinExistence type="predicted"/>
<evidence type="ECO:0000256" key="3">
    <source>
        <dbReference type="PROSITE-ProRule" id="PRU00339"/>
    </source>
</evidence>
<reference evidence="5 6" key="1">
    <citation type="journal article" date="2018" name="BMC Genomics">
        <title>Whole genome sequencing and function prediction of 133 gut anaerobes isolated from chicken caecum in pure cultures.</title>
        <authorList>
            <person name="Medvecky M."/>
            <person name="Cejkova D."/>
            <person name="Polansky O."/>
            <person name="Karasova D."/>
            <person name="Kubasova T."/>
            <person name="Cizek A."/>
            <person name="Rychlik I."/>
        </authorList>
    </citation>
    <scope>NUCLEOTIDE SEQUENCE [LARGE SCALE GENOMIC DNA]</scope>
    <source>
        <strain evidence="5 6">An13</strain>
    </source>
</reference>